<dbReference type="EMBL" id="BANR01000019">
    <property type="protein sequence ID" value="GAC50024.1"/>
    <property type="molecule type" value="Genomic_DNA"/>
</dbReference>
<reference evidence="2 3" key="1">
    <citation type="submission" date="2012-12" db="EMBL/GenBank/DDBJ databases">
        <title>Whole genome shotgun sequence of Gordonia aichiensis NBRC 108223.</title>
        <authorList>
            <person name="Isaki-Nakamura S."/>
            <person name="Hosoyama A."/>
            <person name="Tsuchikane K."/>
            <person name="Ando Y."/>
            <person name="Baba S."/>
            <person name="Ohji S."/>
            <person name="Hamada M."/>
            <person name="Tamura T."/>
            <person name="Yamazoe A."/>
            <person name="Yamazaki S."/>
            <person name="Fujita N."/>
        </authorList>
    </citation>
    <scope>NUCLEOTIDE SEQUENCE [LARGE SCALE GENOMIC DNA]</scope>
    <source>
        <strain evidence="2 3">NBRC 108223</strain>
    </source>
</reference>
<dbReference type="Pfam" id="PF01926">
    <property type="entry name" value="MMR_HSR1"/>
    <property type="match status" value="1"/>
</dbReference>
<dbReference type="eggNOG" id="ENOG5033Q41">
    <property type="taxonomic scope" value="Bacteria"/>
</dbReference>
<proteinExistence type="predicted"/>
<dbReference type="InterPro" id="IPR027417">
    <property type="entry name" value="P-loop_NTPase"/>
</dbReference>
<organism evidence="2 3">
    <name type="scientific">Gordonia aichiensis NBRC 108223</name>
    <dbReference type="NCBI Taxonomy" id="1220583"/>
    <lineage>
        <taxon>Bacteria</taxon>
        <taxon>Bacillati</taxon>
        <taxon>Actinomycetota</taxon>
        <taxon>Actinomycetes</taxon>
        <taxon>Mycobacteriales</taxon>
        <taxon>Gordoniaceae</taxon>
        <taxon>Gordonia</taxon>
    </lineage>
</organism>
<protein>
    <recommendedName>
        <fullName evidence="1">G domain-containing protein</fullName>
    </recommendedName>
</protein>
<dbReference type="STRING" id="1220583.GOACH_19_00280"/>
<keyword evidence="3" id="KW-1185">Reference proteome</keyword>
<sequence>MMQINAAQEWLDNLPAGSESRYTQAWEEFALNSRPVATLVGSYDTGKSSLLRRLLIDSGQSVPGWLTISARHETFESNTVEIGDCLVRDTPGFAVDANDIRGQSNSSRALDAVGLTDLAIVVVTPQLVTSERDLFRRLIHRNWPARSLWFVISRFDEAGADPEYNLPGYEDLCERKVTELRDLFDLSPDVPVFVVAQDPFQEVGPDNDVSAAVWDKYRSWDGMNALRDQLMRVTAASLIDYRAAAADRYWTIAVADALAALRGELATCEENARIAAQGLARRDAWASELDSIDQAAIASLEGLIASVVDQWFRRPDTPRLDLQSEIESSLTHWFAQHDSHLQRLQRSIGKAVERDHRQPSWNGFAALVAELHSETTADSSPPAARKTADHVEEVGTHVLKIMKALATDEGAVKRTTATASSKSVTAGRTTAVGNKAAAARKTAGSTGAGTSNVGRYISAAEAALPLAILVAKLIDEQRPTDVDQTQGWHKPQKRQHVIDSCTDQARATWESYVGYTRTLITEETADQVRLEAELREAVSQLGAAIAAGDSLLGGD</sequence>
<evidence type="ECO:0000259" key="1">
    <source>
        <dbReference type="Pfam" id="PF01926"/>
    </source>
</evidence>
<feature type="domain" description="G" evidence="1">
    <location>
        <begin position="38"/>
        <end position="139"/>
    </location>
</feature>
<dbReference type="Gene3D" id="3.40.50.300">
    <property type="entry name" value="P-loop containing nucleotide triphosphate hydrolases"/>
    <property type="match status" value="1"/>
</dbReference>
<dbReference type="CDD" id="cd00882">
    <property type="entry name" value="Ras_like_GTPase"/>
    <property type="match status" value="1"/>
</dbReference>
<dbReference type="Proteomes" id="UP000010988">
    <property type="component" value="Unassembled WGS sequence"/>
</dbReference>
<name>L7KN46_9ACTN</name>
<dbReference type="SUPFAM" id="SSF52540">
    <property type="entry name" value="P-loop containing nucleoside triphosphate hydrolases"/>
    <property type="match status" value="1"/>
</dbReference>
<dbReference type="RefSeq" id="WP_005177193.1">
    <property type="nucleotide sequence ID" value="NZ_BANR01000019.1"/>
</dbReference>
<evidence type="ECO:0000313" key="3">
    <source>
        <dbReference type="Proteomes" id="UP000010988"/>
    </source>
</evidence>
<dbReference type="OrthoDB" id="4339122at2"/>
<comment type="caution">
    <text evidence="2">The sequence shown here is derived from an EMBL/GenBank/DDBJ whole genome shotgun (WGS) entry which is preliminary data.</text>
</comment>
<dbReference type="AlphaFoldDB" id="L7KN46"/>
<accession>L7KN46</accession>
<gene>
    <name evidence="2" type="ORF">GOACH_19_00280</name>
</gene>
<dbReference type="InterPro" id="IPR006073">
    <property type="entry name" value="GTP-bd"/>
</dbReference>
<evidence type="ECO:0000313" key="2">
    <source>
        <dbReference type="EMBL" id="GAC50024.1"/>
    </source>
</evidence>